<organism evidence="1">
    <name type="scientific">Octopus bimaculoides</name>
    <name type="common">California two-spotted octopus</name>
    <dbReference type="NCBI Taxonomy" id="37653"/>
    <lineage>
        <taxon>Eukaryota</taxon>
        <taxon>Metazoa</taxon>
        <taxon>Spiralia</taxon>
        <taxon>Lophotrochozoa</taxon>
        <taxon>Mollusca</taxon>
        <taxon>Cephalopoda</taxon>
        <taxon>Coleoidea</taxon>
        <taxon>Octopodiformes</taxon>
        <taxon>Octopoda</taxon>
        <taxon>Incirrata</taxon>
        <taxon>Octopodidae</taxon>
        <taxon>Octopus</taxon>
    </lineage>
</organism>
<proteinExistence type="predicted"/>
<protein>
    <submittedName>
        <fullName evidence="1">Uncharacterized protein</fullName>
    </submittedName>
</protein>
<reference evidence="1" key="1">
    <citation type="submission" date="2015-07" db="EMBL/GenBank/DDBJ databases">
        <title>MeaNS - Measles Nucleotide Surveillance Program.</title>
        <authorList>
            <person name="Tran T."/>
            <person name="Druce J."/>
        </authorList>
    </citation>
    <scope>NUCLEOTIDE SEQUENCE</scope>
    <source>
        <strain evidence="1">UCB-OBI-ISO-001</strain>
        <tissue evidence="1">Gonad</tissue>
    </source>
</reference>
<accession>A0A0L8GEZ2</accession>
<gene>
    <name evidence="1" type="ORF">OCBIM_22034772mg</name>
</gene>
<name>A0A0L8GEZ2_OCTBM</name>
<sequence length="104" mass="11888">METCTVYTGMDFTGVTAAPSNSNWGQSSMCSFFLYSEFFFQKPLQRGRIIASFQSLSIASSLQITKFMKGLCDVITTKLQDFSTILTRCFTKIQFTYCCHYLIY</sequence>
<dbReference type="AlphaFoldDB" id="A0A0L8GEZ2"/>
<dbReference type="EMBL" id="KQ422166">
    <property type="protein sequence ID" value="KOF75429.1"/>
    <property type="molecule type" value="Genomic_DNA"/>
</dbReference>
<evidence type="ECO:0000313" key="1">
    <source>
        <dbReference type="EMBL" id="KOF75429.1"/>
    </source>
</evidence>